<dbReference type="AlphaFoldDB" id="A0A4Q7Y9Q3"/>
<evidence type="ECO:0000313" key="2">
    <source>
        <dbReference type="EMBL" id="RZU33872.1"/>
    </source>
</evidence>
<organism evidence="2 3">
    <name type="scientific">Blastococcus saxobsidens</name>
    <dbReference type="NCBI Taxonomy" id="138336"/>
    <lineage>
        <taxon>Bacteria</taxon>
        <taxon>Bacillati</taxon>
        <taxon>Actinomycetota</taxon>
        <taxon>Actinomycetes</taxon>
        <taxon>Geodermatophilales</taxon>
        <taxon>Geodermatophilaceae</taxon>
        <taxon>Blastococcus</taxon>
    </lineage>
</organism>
<keyword evidence="1" id="KW-0472">Membrane</keyword>
<keyword evidence="3" id="KW-1185">Reference proteome</keyword>
<protein>
    <submittedName>
        <fullName evidence="2">Uncharacterized protein</fullName>
    </submittedName>
</protein>
<gene>
    <name evidence="2" type="ORF">BKA19_3611</name>
</gene>
<proteinExistence type="predicted"/>
<feature type="transmembrane region" description="Helical" evidence="1">
    <location>
        <begin position="33"/>
        <end position="59"/>
    </location>
</feature>
<evidence type="ECO:0000313" key="3">
    <source>
        <dbReference type="Proteomes" id="UP000292507"/>
    </source>
</evidence>
<keyword evidence="1" id="KW-1133">Transmembrane helix</keyword>
<evidence type="ECO:0000256" key="1">
    <source>
        <dbReference type="SAM" id="Phobius"/>
    </source>
</evidence>
<keyword evidence="1" id="KW-0812">Transmembrane</keyword>
<feature type="transmembrane region" description="Helical" evidence="1">
    <location>
        <begin position="6"/>
        <end position="26"/>
    </location>
</feature>
<accession>A0A4Q7Y9Q3</accession>
<name>A0A4Q7Y9Q3_9ACTN</name>
<dbReference type="RefSeq" id="WP_104528801.1">
    <property type="nucleotide sequence ID" value="NZ_POQT01000018.1"/>
</dbReference>
<dbReference type="Proteomes" id="UP000292507">
    <property type="component" value="Unassembled WGS sequence"/>
</dbReference>
<dbReference type="EMBL" id="SHKV01000001">
    <property type="protein sequence ID" value="RZU33872.1"/>
    <property type="molecule type" value="Genomic_DNA"/>
</dbReference>
<sequence length="180" mass="17878">MAAPCVVGVVGVVVVVVVVAGSPAVLVAVRAAVLVVVLVVVPAVSPVVPVAVVVVLVALGGPASVELVLLSAPSVEAVPVSGESPDPSVVVEEYERDVVDVVDVPDPEEVVVVEDDELVVDEVDDVLVELELLEPEVVVPSEPVAFPSPEPLASADVGAEVAAGVSSARAASSVPTAIPA</sequence>
<comment type="caution">
    <text evidence="2">The sequence shown here is derived from an EMBL/GenBank/DDBJ whole genome shotgun (WGS) entry which is preliminary data.</text>
</comment>
<reference evidence="2 3" key="1">
    <citation type="submission" date="2019-02" db="EMBL/GenBank/DDBJ databases">
        <title>Sequencing the genomes of 1000 actinobacteria strains.</title>
        <authorList>
            <person name="Klenk H.-P."/>
        </authorList>
    </citation>
    <scope>NUCLEOTIDE SEQUENCE [LARGE SCALE GENOMIC DNA]</scope>
    <source>
        <strain evidence="2 3">DSM 44509</strain>
    </source>
</reference>